<keyword evidence="1" id="KW-0805">Transcription regulation</keyword>
<evidence type="ECO:0000256" key="3">
    <source>
        <dbReference type="ARBA" id="ARBA00023163"/>
    </source>
</evidence>
<dbReference type="PRINTS" id="PR00455">
    <property type="entry name" value="HTHTETR"/>
</dbReference>
<dbReference type="Gene3D" id="1.10.357.10">
    <property type="entry name" value="Tetracycline Repressor, domain 2"/>
    <property type="match status" value="1"/>
</dbReference>
<organism evidence="6 7">
    <name type="scientific">Gryllotalpicola reticulitermitis</name>
    <dbReference type="NCBI Taxonomy" id="1184153"/>
    <lineage>
        <taxon>Bacteria</taxon>
        <taxon>Bacillati</taxon>
        <taxon>Actinomycetota</taxon>
        <taxon>Actinomycetes</taxon>
        <taxon>Micrococcales</taxon>
        <taxon>Microbacteriaceae</taxon>
        <taxon>Gryllotalpicola</taxon>
    </lineage>
</organism>
<keyword evidence="7" id="KW-1185">Reference proteome</keyword>
<dbReference type="InterPro" id="IPR023772">
    <property type="entry name" value="DNA-bd_HTH_TetR-type_CS"/>
</dbReference>
<sequence length="198" mass="21789">MTDGAPLIERKQRRARQRIIEAADELFASRGFDGVSVSDIAERAEVGRTSFFRYFGDKQEVVFAREQEVLALVAAEDVPEPGSDPGSLGDALRALEPVILRITAQMTANADGFRRHMELVEARTELRDRDAAKLQVIASQLGDLLTARGWDRFVSAFSARIAVACFATARHTMTDPEGLVEATRRALEQALTLGTARN</sequence>
<evidence type="ECO:0000256" key="1">
    <source>
        <dbReference type="ARBA" id="ARBA00023015"/>
    </source>
</evidence>
<dbReference type="Pfam" id="PF00440">
    <property type="entry name" value="TetR_N"/>
    <property type="match status" value="1"/>
</dbReference>
<dbReference type="SUPFAM" id="SSF46689">
    <property type="entry name" value="Homeodomain-like"/>
    <property type="match status" value="1"/>
</dbReference>
<keyword evidence="2 4" id="KW-0238">DNA-binding</keyword>
<dbReference type="InterPro" id="IPR050109">
    <property type="entry name" value="HTH-type_TetR-like_transc_reg"/>
</dbReference>
<reference evidence="7" key="1">
    <citation type="journal article" date="2019" name="Int. J. Syst. Evol. Microbiol.">
        <title>The Global Catalogue of Microorganisms (GCM) 10K type strain sequencing project: providing services to taxonomists for standard genome sequencing and annotation.</title>
        <authorList>
            <consortium name="The Broad Institute Genomics Platform"/>
            <consortium name="The Broad Institute Genome Sequencing Center for Infectious Disease"/>
            <person name="Wu L."/>
            <person name="Ma J."/>
        </authorList>
    </citation>
    <scope>NUCLEOTIDE SEQUENCE [LARGE SCALE GENOMIC DNA]</scope>
    <source>
        <strain evidence="7">CGMCC 1.10363</strain>
    </source>
</reference>
<gene>
    <name evidence="6" type="ORF">ACFOYW_13650</name>
</gene>
<dbReference type="PANTHER" id="PTHR30055">
    <property type="entry name" value="HTH-TYPE TRANSCRIPTIONAL REGULATOR RUTR"/>
    <property type="match status" value="1"/>
</dbReference>
<accession>A0ABV8Q7R5</accession>
<protein>
    <submittedName>
        <fullName evidence="6">TetR/AcrR family transcriptional regulator</fullName>
    </submittedName>
</protein>
<dbReference type="EMBL" id="JBHSCN010000006">
    <property type="protein sequence ID" value="MFC4244417.1"/>
    <property type="molecule type" value="Genomic_DNA"/>
</dbReference>
<dbReference type="PANTHER" id="PTHR30055:SF234">
    <property type="entry name" value="HTH-TYPE TRANSCRIPTIONAL REGULATOR BETI"/>
    <property type="match status" value="1"/>
</dbReference>
<dbReference type="InterPro" id="IPR009057">
    <property type="entry name" value="Homeodomain-like_sf"/>
</dbReference>
<feature type="DNA-binding region" description="H-T-H motif" evidence="4">
    <location>
        <begin position="36"/>
        <end position="55"/>
    </location>
</feature>
<evidence type="ECO:0000256" key="4">
    <source>
        <dbReference type="PROSITE-ProRule" id="PRU00335"/>
    </source>
</evidence>
<comment type="caution">
    <text evidence="6">The sequence shown here is derived from an EMBL/GenBank/DDBJ whole genome shotgun (WGS) entry which is preliminary data.</text>
</comment>
<dbReference type="PROSITE" id="PS50977">
    <property type="entry name" value="HTH_TETR_2"/>
    <property type="match status" value="1"/>
</dbReference>
<dbReference type="PROSITE" id="PS01081">
    <property type="entry name" value="HTH_TETR_1"/>
    <property type="match status" value="1"/>
</dbReference>
<dbReference type="InterPro" id="IPR001647">
    <property type="entry name" value="HTH_TetR"/>
</dbReference>
<proteinExistence type="predicted"/>
<evidence type="ECO:0000313" key="6">
    <source>
        <dbReference type="EMBL" id="MFC4244417.1"/>
    </source>
</evidence>
<dbReference type="Proteomes" id="UP001595900">
    <property type="component" value="Unassembled WGS sequence"/>
</dbReference>
<keyword evidence="3" id="KW-0804">Transcription</keyword>
<evidence type="ECO:0000259" key="5">
    <source>
        <dbReference type="PROSITE" id="PS50977"/>
    </source>
</evidence>
<feature type="domain" description="HTH tetR-type" evidence="5">
    <location>
        <begin position="13"/>
        <end position="73"/>
    </location>
</feature>
<evidence type="ECO:0000256" key="2">
    <source>
        <dbReference type="ARBA" id="ARBA00023125"/>
    </source>
</evidence>
<dbReference type="RefSeq" id="WP_390229920.1">
    <property type="nucleotide sequence ID" value="NZ_JBHSCN010000006.1"/>
</dbReference>
<name>A0ABV8Q7R5_9MICO</name>
<evidence type="ECO:0000313" key="7">
    <source>
        <dbReference type="Proteomes" id="UP001595900"/>
    </source>
</evidence>